<proteinExistence type="predicted"/>
<name>A0ACC3AH16_9EURO</name>
<reference evidence="1" key="1">
    <citation type="submission" date="2022-10" db="EMBL/GenBank/DDBJ databases">
        <title>Culturing micro-colonial fungi from biological soil crusts in the Mojave desert and describing Neophaeococcomyces mojavensis, and introducing the new genera and species Taxawa tesnikishii.</title>
        <authorList>
            <person name="Kurbessoian T."/>
            <person name="Stajich J.E."/>
        </authorList>
    </citation>
    <scope>NUCLEOTIDE SEQUENCE</scope>
    <source>
        <strain evidence="1">JES_112</strain>
    </source>
</reference>
<dbReference type="EMBL" id="JAPDRQ010000018">
    <property type="protein sequence ID" value="KAJ9662034.1"/>
    <property type="molecule type" value="Genomic_DNA"/>
</dbReference>
<gene>
    <name evidence="1" type="ORF">H2198_001576</name>
</gene>
<sequence>MEKSDVMVRPSRPHSEEVIQLSVMDQLMPRRHMSYLLCFRHTSTCSHSTTIQQLQTGLATVLTEMPHFAGELRQRSSPKKELELFLDPYSHVLFRVVDATNQLNYEDVVKSMHEKPLVADDQLAVPAIDLQTDNGGVRAFAVQVTIVSGGLLLATSIHHALADARATEVLFESWSKHTAKAATGRSDAIEILPHEATARWRLSYGPQDVQVDNFLELCGPKGTYKAAKIADRVVAATWTISPQGIQKLKDFVKSDVQLSSSDLVCALIARHVYKARIQHEHASVPWPSSILLYVTSDMRSRLEPPLAKNYQGNASVAVPVAVNLDTLLDESTPNALGTVATQIKHAIDTFDTNSLRSRLSFYKTQPFYGSVVPNFEYYPGPNMLLTDSSSMSFYSFSWGPVLQTTDYFKSVGLTHSVGQCALNPKRRDGSIELQMRHDQQVVEAMKSDKDFTCFFELVGYC</sequence>
<organism evidence="1 2">
    <name type="scientific">Neophaeococcomyces mojaviensis</name>
    <dbReference type="NCBI Taxonomy" id="3383035"/>
    <lineage>
        <taxon>Eukaryota</taxon>
        <taxon>Fungi</taxon>
        <taxon>Dikarya</taxon>
        <taxon>Ascomycota</taxon>
        <taxon>Pezizomycotina</taxon>
        <taxon>Eurotiomycetes</taxon>
        <taxon>Chaetothyriomycetidae</taxon>
        <taxon>Chaetothyriales</taxon>
        <taxon>Chaetothyriales incertae sedis</taxon>
        <taxon>Neophaeococcomyces</taxon>
    </lineage>
</organism>
<comment type="caution">
    <text evidence="1">The sequence shown here is derived from an EMBL/GenBank/DDBJ whole genome shotgun (WGS) entry which is preliminary data.</text>
</comment>
<evidence type="ECO:0000313" key="1">
    <source>
        <dbReference type="EMBL" id="KAJ9662034.1"/>
    </source>
</evidence>
<dbReference type="Proteomes" id="UP001172386">
    <property type="component" value="Unassembled WGS sequence"/>
</dbReference>
<accession>A0ACC3AH16</accession>
<protein>
    <submittedName>
        <fullName evidence="1">Uncharacterized protein</fullName>
    </submittedName>
</protein>
<evidence type="ECO:0000313" key="2">
    <source>
        <dbReference type="Proteomes" id="UP001172386"/>
    </source>
</evidence>
<keyword evidence="2" id="KW-1185">Reference proteome</keyword>